<evidence type="ECO:0000256" key="14">
    <source>
        <dbReference type="SAM" id="Phobius"/>
    </source>
</evidence>
<dbReference type="SMART" id="SM00014">
    <property type="entry name" value="acidPPc"/>
    <property type="match status" value="1"/>
</dbReference>
<dbReference type="GO" id="GO:0005789">
    <property type="term" value="C:endoplasmic reticulum membrane"/>
    <property type="evidence" value="ECO:0007669"/>
    <property type="project" value="UniProtKB-SubCell"/>
</dbReference>
<feature type="transmembrane region" description="Helical" evidence="14">
    <location>
        <begin position="57"/>
        <end position="73"/>
    </location>
</feature>
<gene>
    <name evidence="16" type="primary">DOPP1</name>
</gene>
<evidence type="ECO:0000256" key="3">
    <source>
        <dbReference type="ARBA" id="ARBA00005518"/>
    </source>
</evidence>
<protein>
    <recommendedName>
        <fullName evidence="5">Dolichyldiphosphatase 1</fullName>
        <ecNumber evidence="4">3.6.1.43</ecNumber>
    </recommendedName>
    <alternativeName>
        <fullName evidence="12">Dolichyl pyrophosphate phosphatase 1</fullName>
    </alternativeName>
</protein>
<evidence type="ECO:0000313" key="16">
    <source>
        <dbReference type="EMBL" id="ACO15065.1"/>
    </source>
</evidence>
<evidence type="ECO:0000256" key="4">
    <source>
        <dbReference type="ARBA" id="ARBA00012508"/>
    </source>
</evidence>
<evidence type="ECO:0000256" key="6">
    <source>
        <dbReference type="ARBA" id="ARBA00022692"/>
    </source>
</evidence>
<comment type="similarity">
    <text evidence="3">Belongs to the dolichyldiphosphatase family.</text>
</comment>
<comment type="function">
    <text evidence="11">Required for efficient N-glycosylation. Necessary for maintaining optimal levels of dolichol-linked oligosaccharides. Hydrolyzes dolichyl pyrophosphate at a very high rate and dolichyl monophosphate at a much lower rate. Does not act on phosphatidate.</text>
</comment>
<evidence type="ECO:0000256" key="1">
    <source>
        <dbReference type="ARBA" id="ARBA00004477"/>
    </source>
</evidence>
<evidence type="ECO:0000256" key="11">
    <source>
        <dbReference type="ARBA" id="ARBA00024907"/>
    </source>
</evidence>
<organism evidence="16">
    <name type="scientific">Caligus clemensi</name>
    <name type="common">Sea louse</name>
    <dbReference type="NCBI Taxonomy" id="344056"/>
    <lineage>
        <taxon>Eukaryota</taxon>
        <taxon>Metazoa</taxon>
        <taxon>Ecdysozoa</taxon>
        <taxon>Arthropoda</taxon>
        <taxon>Crustacea</taxon>
        <taxon>Multicrustacea</taxon>
        <taxon>Hexanauplia</taxon>
        <taxon>Copepoda</taxon>
        <taxon>Siphonostomatoida</taxon>
        <taxon>Caligidae</taxon>
        <taxon>Caligus</taxon>
    </lineage>
</organism>
<dbReference type="CDD" id="cd03382">
    <property type="entry name" value="PAP2_dolichyldiphosphatase"/>
    <property type="match status" value="1"/>
</dbReference>
<evidence type="ECO:0000256" key="10">
    <source>
        <dbReference type="ARBA" id="ARBA00023136"/>
    </source>
</evidence>
<comment type="subcellular location">
    <subcellularLocation>
        <location evidence="1">Endoplasmic reticulum membrane</location>
        <topology evidence="1">Multi-pass membrane protein</topology>
    </subcellularLocation>
</comment>
<comment type="pathway">
    <text evidence="2">Protein modification; protein glycosylation.</text>
</comment>
<comment type="catalytic activity">
    <reaction evidence="13">
        <text>a di-trans,poly-cis-dolichyl diphosphate + H2O = a di-trans,poly-cis-dolichyl phosphate + phosphate + H(+)</text>
        <dbReference type="Rhea" id="RHEA:14385"/>
        <dbReference type="Rhea" id="RHEA-COMP:19498"/>
        <dbReference type="Rhea" id="RHEA-COMP:19506"/>
        <dbReference type="ChEBI" id="CHEBI:15377"/>
        <dbReference type="ChEBI" id="CHEBI:15378"/>
        <dbReference type="ChEBI" id="CHEBI:43474"/>
        <dbReference type="ChEBI" id="CHEBI:57497"/>
        <dbReference type="ChEBI" id="CHEBI:57683"/>
        <dbReference type="EC" id="3.6.1.43"/>
    </reaction>
</comment>
<feature type="domain" description="Phosphatidic acid phosphatase type 2/haloperoxidase" evidence="15">
    <location>
        <begin position="56"/>
        <end position="173"/>
    </location>
</feature>
<feature type="transmembrane region" description="Helical" evidence="14">
    <location>
        <begin position="162"/>
        <end position="184"/>
    </location>
</feature>
<evidence type="ECO:0000256" key="5">
    <source>
        <dbReference type="ARBA" id="ARBA00014821"/>
    </source>
</evidence>
<keyword evidence="9 14" id="KW-1133">Transmembrane helix</keyword>
<dbReference type="SUPFAM" id="SSF48317">
    <property type="entry name" value="Acid phosphatase/Vanadium-dependent haloperoxidase"/>
    <property type="match status" value="1"/>
</dbReference>
<proteinExistence type="evidence at transcript level"/>
<feature type="transmembrane region" description="Helical" evidence="14">
    <location>
        <begin position="101"/>
        <end position="118"/>
    </location>
</feature>
<dbReference type="InterPro" id="IPR039667">
    <property type="entry name" value="Dolichyldiphosphatase_PAP2"/>
</dbReference>
<dbReference type="UniPathway" id="UPA00378"/>
<accession>C1C1B2</accession>
<dbReference type="EC" id="3.6.1.43" evidence="4"/>
<dbReference type="PANTHER" id="PTHR14969">
    <property type="entry name" value="SPHINGOSINE-1-PHOSPHATE PHOSPHOHYDROLASE"/>
    <property type="match status" value="1"/>
</dbReference>
<dbReference type="InterPro" id="IPR000326">
    <property type="entry name" value="PAP2/HPO"/>
</dbReference>
<dbReference type="InterPro" id="IPR036938">
    <property type="entry name" value="PAP2/HPO_sf"/>
</dbReference>
<dbReference type="GO" id="GO:0047874">
    <property type="term" value="F:dolichyldiphosphatase activity"/>
    <property type="evidence" value="ECO:0007669"/>
    <property type="project" value="UniProtKB-EC"/>
</dbReference>
<evidence type="ECO:0000256" key="2">
    <source>
        <dbReference type="ARBA" id="ARBA00004922"/>
    </source>
</evidence>
<feature type="transmembrane region" description="Helical" evidence="14">
    <location>
        <begin position="29"/>
        <end position="50"/>
    </location>
</feature>
<dbReference type="FunFam" id="1.20.144.10:FF:000003">
    <property type="entry name" value="Dolichyldiphosphatase 1"/>
    <property type="match status" value="1"/>
</dbReference>
<name>C1C1B2_CALCM</name>
<reference evidence="16" key="1">
    <citation type="submission" date="2009-03" db="EMBL/GenBank/DDBJ databases">
        <title>Caligus clemensi ESTs and full-length cDNAs.</title>
        <authorList>
            <person name="Yasuike M."/>
            <person name="von Schalburg K."/>
            <person name="Cooper G."/>
            <person name="Leong J."/>
            <person name="Jones S.R.M."/>
            <person name="Koop B.F."/>
        </authorList>
    </citation>
    <scope>NUCLEOTIDE SEQUENCE</scope>
    <source>
        <tissue evidence="16">Whole</tissue>
    </source>
</reference>
<evidence type="ECO:0000256" key="13">
    <source>
        <dbReference type="ARBA" id="ARBA00047349"/>
    </source>
</evidence>
<dbReference type="GO" id="GO:0042392">
    <property type="term" value="F:sphingosine-1-phosphate phosphatase activity"/>
    <property type="evidence" value="ECO:0007669"/>
    <property type="project" value="TreeGrafter"/>
</dbReference>
<evidence type="ECO:0000256" key="9">
    <source>
        <dbReference type="ARBA" id="ARBA00022989"/>
    </source>
</evidence>
<evidence type="ECO:0000259" key="15">
    <source>
        <dbReference type="SMART" id="SM00014"/>
    </source>
</evidence>
<dbReference type="AlphaFoldDB" id="C1C1B2"/>
<evidence type="ECO:0000256" key="8">
    <source>
        <dbReference type="ARBA" id="ARBA00022824"/>
    </source>
</evidence>
<keyword evidence="10 14" id="KW-0472">Membrane</keyword>
<feature type="transmembrane region" description="Helical" evidence="14">
    <location>
        <begin position="130"/>
        <end position="150"/>
    </location>
</feature>
<keyword evidence="7" id="KW-0378">Hydrolase</keyword>
<dbReference type="Gene3D" id="1.20.144.10">
    <property type="entry name" value="Phosphatidic acid phosphatase type 2/haloperoxidase"/>
    <property type="match status" value="1"/>
</dbReference>
<evidence type="ECO:0000256" key="7">
    <source>
        <dbReference type="ARBA" id="ARBA00022801"/>
    </source>
</evidence>
<evidence type="ECO:0000256" key="12">
    <source>
        <dbReference type="ARBA" id="ARBA00030292"/>
    </source>
</evidence>
<dbReference type="GO" id="GO:0006487">
    <property type="term" value="P:protein N-linked glycosylation"/>
    <property type="evidence" value="ECO:0007669"/>
    <property type="project" value="UniProtKB-ARBA"/>
</dbReference>
<keyword evidence="8" id="KW-0256">Endoplasmic reticulum</keyword>
<dbReference type="PANTHER" id="PTHR14969:SF13">
    <property type="entry name" value="AT30094P"/>
    <property type="match status" value="1"/>
</dbReference>
<sequence length="233" mass="27135">MTSEEPSMKWKTFQLTYVEYVEGDTLGKFLAVLSLSPLVIAIFIAAAFFIRRDLHTLSYGIGIILNTLLNALLKRTIKEPRPLKREEIFEEYGMPSSHSQYMWFFYFYFVLFISFRIRHNFEPLEMIWKAASVFGLGALTALICYGRLYLQYHTLSQVLVGALVGIGFSSLWFFLTQTLFSIYFPMIASWKVSELFLIRDTSLIPNIFWFEYTSARVEAKNRSKRGGKLKRNS</sequence>
<dbReference type="EMBL" id="BT080641">
    <property type="protein sequence ID" value="ACO15065.1"/>
    <property type="molecule type" value="mRNA"/>
</dbReference>
<dbReference type="Pfam" id="PF01569">
    <property type="entry name" value="PAP2"/>
    <property type="match status" value="1"/>
</dbReference>
<keyword evidence="6 14" id="KW-0812">Transmembrane</keyword>